<dbReference type="InterPro" id="IPR011545">
    <property type="entry name" value="DEAD/DEAH_box_helicase_dom"/>
</dbReference>
<gene>
    <name evidence="14" type="ORF">HMPREF9021_00365</name>
</gene>
<dbReference type="InterPro" id="IPR002464">
    <property type="entry name" value="DNA/RNA_helicase_DEAH_CS"/>
</dbReference>
<dbReference type="Pfam" id="PF00271">
    <property type="entry name" value="Helicase_C"/>
    <property type="match status" value="1"/>
</dbReference>
<evidence type="ECO:0000313" key="14">
    <source>
        <dbReference type="EMBL" id="EFG31961.1"/>
    </source>
</evidence>
<dbReference type="GO" id="GO:0006310">
    <property type="term" value="P:DNA recombination"/>
    <property type="evidence" value="ECO:0007669"/>
    <property type="project" value="InterPro"/>
</dbReference>
<keyword evidence="15" id="KW-1185">Reference proteome</keyword>
<reference evidence="14 15" key="1">
    <citation type="submission" date="2010-03" db="EMBL/GenBank/DDBJ databases">
        <authorList>
            <consortium name="The Broad Institute Genome Sequencing Platform"/>
            <person name="Ward D."/>
            <person name="Earl A."/>
            <person name="Feldgarden M."/>
            <person name="Gevers D."/>
            <person name="Young S."/>
            <person name="Zeng Q."/>
            <person name="Koehrsen M."/>
            <person name="Alvarado L."/>
            <person name="Berlin A.M."/>
            <person name="Borenstein D."/>
            <person name="Chapman S.B."/>
            <person name="Chen Z."/>
            <person name="Engels R."/>
            <person name="Freedman E."/>
            <person name="Gellesch M."/>
            <person name="Goldberg J."/>
            <person name="Griggs A."/>
            <person name="Gujja S."/>
            <person name="Heilman E.R."/>
            <person name="Heiman D.I."/>
            <person name="Hepburn T.A."/>
            <person name="Howarth C."/>
            <person name="Jen D."/>
            <person name="Larson L."/>
            <person name="Mehta T."/>
            <person name="Park D."/>
            <person name="Pearson M."/>
            <person name="Richards J."/>
            <person name="Roberts A."/>
            <person name="Saif S."/>
            <person name="Shea T.D."/>
            <person name="Shenoy N."/>
            <person name="Sisk P."/>
            <person name="Stolte C."/>
            <person name="Sykes S.N."/>
            <person name="Walk T."/>
            <person name="White J."/>
            <person name="Yandava C."/>
            <person name="Izard J."/>
            <person name="Baranova O.V."/>
            <person name="Blanton J.M."/>
            <person name="Tanner A.C."/>
            <person name="Dewhirst F."/>
            <person name="Haas B."/>
            <person name="Nusbaum C."/>
            <person name="Birren B."/>
        </authorList>
    </citation>
    <scope>NUCLEOTIDE SEQUENCE [LARGE SCALE GENOMIC DNA]</scope>
    <source>
        <strain evidence="14 15">ATCC 29453</strain>
    </source>
</reference>
<dbReference type="InterPro" id="IPR014001">
    <property type="entry name" value="Helicase_ATP-bd"/>
</dbReference>
<comment type="caution">
    <text evidence="14">The sequence shown here is derived from an EMBL/GenBank/DDBJ whole genome shotgun (WGS) entry which is preliminary data.</text>
</comment>
<evidence type="ECO:0000256" key="1">
    <source>
        <dbReference type="ARBA" id="ARBA00005446"/>
    </source>
</evidence>
<evidence type="ECO:0000259" key="11">
    <source>
        <dbReference type="PROSITE" id="PS51192"/>
    </source>
</evidence>
<evidence type="ECO:0000259" key="12">
    <source>
        <dbReference type="PROSITE" id="PS51194"/>
    </source>
</evidence>
<dbReference type="Pfam" id="PF13361">
    <property type="entry name" value="UvrD_C"/>
    <property type="match status" value="2"/>
</dbReference>
<feature type="binding site" evidence="10">
    <location>
        <begin position="1070"/>
        <end position="1077"/>
    </location>
    <ligand>
        <name>ATP</name>
        <dbReference type="ChEBI" id="CHEBI:30616"/>
    </ligand>
</feature>
<evidence type="ECO:0000256" key="8">
    <source>
        <dbReference type="ARBA" id="ARBA00034617"/>
    </source>
</evidence>
<dbReference type="PROSITE" id="PS00690">
    <property type="entry name" value="DEAH_ATP_HELICASE"/>
    <property type="match status" value="1"/>
</dbReference>
<dbReference type="PANTHER" id="PTHR13710">
    <property type="entry name" value="DNA HELICASE RECQ FAMILY MEMBER"/>
    <property type="match status" value="1"/>
</dbReference>
<dbReference type="NCBIfam" id="TIGR00614">
    <property type="entry name" value="recQ_fam"/>
    <property type="match status" value="1"/>
</dbReference>
<accession>V9HMG6</accession>
<evidence type="ECO:0000256" key="6">
    <source>
        <dbReference type="ARBA" id="ARBA00023125"/>
    </source>
</evidence>
<evidence type="ECO:0000256" key="7">
    <source>
        <dbReference type="ARBA" id="ARBA00023235"/>
    </source>
</evidence>
<comment type="similarity">
    <text evidence="1">Belongs to the helicase family. RecQ subfamily.</text>
</comment>
<dbReference type="GO" id="GO:0005524">
    <property type="term" value="F:ATP binding"/>
    <property type="evidence" value="ECO:0007669"/>
    <property type="project" value="UniProtKB-UniRule"/>
</dbReference>
<proteinExistence type="inferred from homology"/>
<evidence type="ECO:0000256" key="3">
    <source>
        <dbReference type="ARBA" id="ARBA00022801"/>
    </source>
</evidence>
<dbReference type="eggNOG" id="COG0514">
    <property type="taxonomic scope" value="Bacteria"/>
</dbReference>
<dbReference type="Gene3D" id="3.40.50.300">
    <property type="entry name" value="P-loop containing nucleotide triphosphate hydrolases"/>
    <property type="match status" value="6"/>
</dbReference>
<dbReference type="InterPro" id="IPR014016">
    <property type="entry name" value="UvrD-like_ATP-bd"/>
</dbReference>
<reference evidence="14 15" key="2">
    <citation type="submission" date="2011-10" db="EMBL/GenBank/DDBJ databases">
        <title>The Genome Sequence of Simonsiella muelleri ATCC 29453.</title>
        <authorList>
            <consortium name="The Broad Institute Genome Sequencing Platform"/>
            <consortium name="The Broad Institute Genome Sequencing Center for Infectious Disease"/>
            <person name="Earl A."/>
            <person name="Ward D."/>
            <person name="Feldgarden M."/>
            <person name="Gevers D."/>
            <person name="Izard J."/>
            <person name="Baranova O.V."/>
            <person name="Blanton J.M."/>
            <person name="Tanner A.C."/>
            <person name="Dewhirst F."/>
            <person name="Young S.K."/>
            <person name="Zeng Q."/>
            <person name="Gargeya S."/>
            <person name="Fitzgerald M."/>
            <person name="Haas B."/>
            <person name="Abouelleil A."/>
            <person name="Alvarado L."/>
            <person name="Arachchi H.M."/>
            <person name="Berlin A."/>
            <person name="Brown A."/>
            <person name="Chapman S.B."/>
            <person name="Chen Z."/>
            <person name="Dunbar C."/>
            <person name="Freedman E."/>
            <person name="Gearin G."/>
            <person name="Goldberg J."/>
            <person name="Griggs A."/>
            <person name="Gujja S."/>
            <person name="Heiman D."/>
            <person name="Howarth C."/>
            <person name="Larson L."/>
            <person name="Lui A."/>
            <person name="MacDonald P.J.P."/>
            <person name="Montmayeur A."/>
            <person name="Murphy C."/>
            <person name="Neiman D."/>
            <person name="Pearson M."/>
            <person name="Priest M."/>
            <person name="Roberts A."/>
            <person name="Saif S."/>
            <person name="Shea T."/>
            <person name="Shenoy N."/>
            <person name="Sisk P."/>
            <person name="Stolte C."/>
            <person name="Sykes S."/>
            <person name="Wortman J."/>
            <person name="Nusbaum C."/>
            <person name="Birren B."/>
        </authorList>
    </citation>
    <scope>NUCLEOTIDE SEQUENCE [LARGE SCALE GENOMIC DNA]</scope>
    <source>
        <strain evidence="14 15">ATCC 29453</strain>
    </source>
</reference>
<dbReference type="SUPFAM" id="SSF52540">
    <property type="entry name" value="P-loop containing nucleoside triphosphate hydrolases"/>
    <property type="match status" value="2"/>
</dbReference>
<name>V9HMG6_9NEIS</name>
<dbReference type="GO" id="GO:0016787">
    <property type="term" value="F:hydrolase activity"/>
    <property type="evidence" value="ECO:0007669"/>
    <property type="project" value="UniProtKB-UniRule"/>
</dbReference>
<dbReference type="Pfam" id="PF00270">
    <property type="entry name" value="DEAD"/>
    <property type="match status" value="1"/>
</dbReference>
<dbReference type="PROSITE" id="PS51198">
    <property type="entry name" value="UVRD_HELICASE_ATP_BIND"/>
    <property type="match status" value="1"/>
</dbReference>
<dbReference type="EC" id="5.6.2.4" evidence="9"/>
<dbReference type="SMART" id="SM00490">
    <property type="entry name" value="HELICc"/>
    <property type="match status" value="1"/>
</dbReference>
<dbReference type="Proteomes" id="UP000017813">
    <property type="component" value="Unassembled WGS sequence"/>
</dbReference>
<evidence type="ECO:0000313" key="15">
    <source>
        <dbReference type="Proteomes" id="UP000017813"/>
    </source>
</evidence>
<keyword evidence="5 10" id="KW-0067">ATP-binding</keyword>
<evidence type="ECO:0000256" key="10">
    <source>
        <dbReference type="PROSITE-ProRule" id="PRU00560"/>
    </source>
</evidence>
<dbReference type="GO" id="GO:0003677">
    <property type="term" value="F:DNA binding"/>
    <property type="evidence" value="ECO:0007669"/>
    <property type="project" value="UniProtKB-KW"/>
</dbReference>
<dbReference type="SUPFAM" id="SSF53098">
    <property type="entry name" value="Ribonuclease H-like"/>
    <property type="match status" value="1"/>
</dbReference>
<sequence length="1602" mass="184107">MTIAYIDLETDSNNQKIRDIGAICGEKELHTHQISELISSIQAADFICGHNFLHHDFPHLRAELAQIHKTEKDIIDTLMLSPLLFPARPYHALDKDYKQAFEESNNNPLLDCRITAQLLKSEINAFFRLPENLQTIFYYLLKDCDGFSAFFRAMGFQAAENEILAVVVRLIFQTFQKHICKNSPVRDWAKRSPVALAYALSLIHCNNRYSITPAWLIQQYYPEINTILTQLRGTPCETGCEYCQQHLDTKKYLRKYFGYENFRQYDNKPLQAQAAQAAVSQQSLLAVFPTGGGKSVTFQVPALMAGERQKALTVVISPLQSLMKDQVDNLEQRGITEAVTINGSLDPIERQKAMERVSDGSASLLYISPESLRSNTIERLLHGRNIARFVIDEAHCFSAWGQDFRVDYLYIAESIRQLQKLQKNRVIPISCFTATAKPQVIEDIKNYFQRELNLDLQVFQAAVARKNLSYQVLPQKNDDERYQSLRRLIDEYRCPTIVYVSHTRKTEDIAEQLRQDGFAALAYHGKMPKETRIDHQNQFMMGEVNVMVATSAFGMGVDKKDVGLVVHYEISDSLENYVQEAGRAGRDEQIQAACFVLFQPDDLDKHFTLLNQTKIGQKEIGQIWKALKDLFGKRTDIAESPLNIARQAGWSDEREDEIETRVKTAIAALEQVGYIKRGKNMPRVYANSILSANAAEAIDKINQSTRIHPDQKNNAIRIIKKLFSQRSQNRATEETAESRVDYIADVLGLKTETVVKIVSWLREEQILADQQDLRAYVRPNASAYNINQQLNKINQLEKFLLDKLQANDGFLIGTLKSLNQECSEHSGSLKDVNPKIIKSLLHFWRIKNWLTRTEPAHDEISLTLKQSAHELRDWIARKHQLAQWLMGHLHQLAQQQAALNTAPSSSDFVYVEFSIGELKQAFLDDSTLEEWEDVLFFLLRMDLLKIEGGFLVVYQRLSLKRLMLDNRKLYTKDDYRQLAQYYETRKQQIHIVGKYAKMMTEDVQAALKLVTDYFSLDYRQFLRQYFPANEADILKLNMTNERFQKWFGNLSPTQLQIIQDDNSKHIVVFAAPGSGKTRVLVHKLASLYQLEDVKHEQLLMLTFSRAAAYEFKSRLFKLMGNAAAYVEIKTFHSYCFDLLGRVGDLKQSDDIIEQAVAKIRSGEVENNRIAKLVLVLDEAQDINAIQFELIKTLMAQNEEMRVIAVGDDDQTIYSFAGATPKYMQTLLTEFGATTYELLENYRSKRNIVQFCNRFADLLTERLKNHPVIAVQPEAGEVRYVAFSGGILPNLLAKIQAAYKTGQSVALLTQTNEEAIWLSGQLRQAFIPCKLVQSNDGFLVRNLLEVAVFENFLNLQNEQNIISQNAWDTARTKALNHFQNSSHLPLLINLLDYFMQLYPEQKYISDWVAFTHESRLEDFYCIEKQQVFVSTIHKAKGREYDHVFVYLNAPQIATDEEKRVLYVAFSRAKSALTVFSNAEKLRQMCIGENVIEERYHGNPQEDNRELALYLGLDDVYLDNFLECKEVIRTFYSGQKIDANQFGFFVGTDGVYVRYSRKFSAKLASHLRKGYRVVGASINFIVRWTKKETGEQCRIVLPIVYLER</sequence>
<evidence type="ECO:0000259" key="13">
    <source>
        <dbReference type="PROSITE" id="PS51198"/>
    </source>
</evidence>
<feature type="domain" description="UvrD-like helicase ATP-binding" evidence="13">
    <location>
        <begin position="1049"/>
        <end position="1368"/>
    </location>
</feature>
<keyword evidence="6" id="KW-0238">DNA-binding</keyword>
<evidence type="ECO:0000256" key="9">
    <source>
        <dbReference type="ARBA" id="ARBA00034808"/>
    </source>
</evidence>
<dbReference type="GO" id="GO:0043138">
    <property type="term" value="F:3'-5' DNA helicase activity"/>
    <property type="evidence" value="ECO:0007669"/>
    <property type="project" value="UniProtKB-EC"/>
</dbReference>
<dbReference type="SMART" id="SM00487">
    <property type="entry name" value="DEXDc"/>
    <property type="match status" value="1"/>
</dbReference>
<dbReference type="STRING" id="641147.HMPREF9021_00365"/>
<dbReference type="InterPro" id="IPR001650">
    <property type="entry name" value="Helicase_C-like"/>
</dbReference>
<comment type="catalytic activity">
    <reaction evidence="8">
        <text>Couples ATP hydrolysis with the unwinding of duplex DNA by translocating in the 3'-5' direction.</text>
        <dbReference type="EC" id="5.6.2.4"/>
    </reaction>
</comment>
<dbReference type="PROSITE" id="PS51194">
    <property type="entry name" value="HELICASE_CTER"/>
    <property type="match status" value="1"/>
</dbReference>
<keyword evidence="7" id="KW-0413">Isomerase</keyword>
<evidence type="ECO:0000256" key="5">
    <source>
        <dbReference type="ARBA" id="ARBA00022840"/>
    </source>
</evidence>
<dbReference type="KEGG" id="smur:BWP33_00760"/>
<dbReference type="InterPro" id="IPR004589">
    <property type="entry name" value="DNA_helicase_ATP-dep_RecQ"/>
</dbReference>
<dbReference type="EMBL" id="ADCY02000006">
    <property type="protein sequence ID" value="EFG31961.1"/>
    <property type="molecule type" value="Genomic_DNA"/>
</dbReference>
<dbReference type="GO" id="GO:0005694">
    <property type="term" value="C:chromosome"/>
    <property type="evidence" value="ECO:0007669"/>
    <property type="project" value="TreeGrafter"/>
</dbReference>
<dbReference type="InterPro" id="IPR012337">
    <property type="entry name" value="RNaseH-like_sf"/>
</dbReference>
<dbReference type="GO" id="GO:0009378">
    <property type="term" value="F:four-way junction helicase activity"/>
    <property type="evidence" value="ECO:0007669"/>
    <property type="project" value="TreeGrafter"/>
</dbReference>
<dbReference type="InterPro" id="IPR014017">
    <property type="entry name" value="DNA_helicase_UvrD-like_C"/>
</dbReference>
<dbReference type="eggNOG" id="COG0210">
    <property type="taxonomic scope" value="Bacteria"/>
</dbReference>
<organism evidence="14 15">
    <name type="scientific">Simonsiella muelleri ATCC 29453</name>
    <dbReference type="NCBI Taxonomy" id="641147"/>
    <lineage>
        <taxon>Bacteria</taxon>
        <taxon>Pseudomonadati</taxon>
        <taxon>Pseudomonadota</taxon>
        <taxon>Betaproteobacteria</taxon>
        <taxon>Neisseriales</taxon>
        <taxon>Neisseriaceae</taxon>
        <taxon>Simonsiella</taxon>
    </lineage>
</organism>
<dbReference type="InterPro" id="IPR036397">
    <property type="entry name" value="RNaseH_sf"/>
</dbReference>
<keyword evidence="2 10" id="KW-0547">Nucleotide-binding</keyword>
<feature type="domain" description="Helicase ATP-binding" evidence="11">
    <location>
        <begin position="275"/>
        <end position="454"/>
    </location>
</feature>
<dbReference type="InterPro" id="IPR027417">
    <property type="entry name" value="P-loop_NTPase"/>
</dbReference>
<dbReference type="Gene3D" id="3.30.420.10">
    <property type="entry name" value="Ribonuclease H-like superfamily/Ribonuclease H"/>
    <property type="match status" value="1"/>
</dbReference>
<feature type="domain" description="Helicase C-terminal" evidence="12">
    <location>
        <begin position="484"/>
        <end position="631"/>
    </location>
</feature>
<dbReference type="HOGENOM" id="CLU_002862_0_0_4"/>
<protein>
    <recommendedName>
        <fullName evidence="9">DNA 3'-5' helicase</fullName>
        <ecNumber evidence="9">5.6.2.4</ecNumber>
    </recommendedName>
</protein>
<dbReference type="CDD" id="cd17920">
    <property type="entry name" value="DEXHc_RecQ"/>
    <property type="match status" value="1"/>
</dbReference>
<keyword evidence="4 10" id="KW-0347">Helicase</keyword>
<dbReference type="Pfam" id="PF13245">
    <property type="entry name" value="AAA_19"/>
    <property type="match status" value="1"/>
</dbReference>
<dbReference type="GO" id="GO:0005737">
    <property type="term" value="C:cytoplasm"/>
    <property type="evidence" value="ECO:0007669"/>
    <property type="project" value="TreeGrafter"/>
</dbReference>
<dbReference type="RefSeq" id="WP_002641275.1">
    <property type="nucleotide sequence ID" value="NZ_CP019448.1"/>
</dbReference>
<evidence type="ECO:0000256" key="2">
    <source>
        <dbReference type="ARBA" id="ARBA00022741"/>
    </source>
</evidence>
<dbReference type="GO" id="GO:0006281">
    <property type="term" value="P:DNA repair"/>
    <property type="evidence" value="ECO:0007669"/>
    <property type="project" value="TreeGrafter"/>
</dbReference>
<dbReference type="PANTHER" id="PTHR13710:SF105">
    <property type="entry name" value="ATP-DEPENDENT DNA HELICASE Q1"/>
    <property type="match status" value="1"/>
</dbReference>
<evidence type="ECO:0000256" key="4">
    <source>
        <dbReference type="ARBA" id="ARBA00022806"/>
    </source>
</evidence>
<dbReference type="OrthoDB" id="9760034at2"/>
<dbReference type="CDD" id="cd17932">
    <property type="entry name" value="DEXQc_UvrD"/>
    <property type="match status" value="1"/>
</dbReference>
<dbReference type="PROSITE" id="PS51192">
    <property type="entry name" value="HELICASE_ATP_BIND_1"/>
    <property type="match status" value="1"/>
</dbReference>
<keyword evidence="3 10" id="KW-0378">Hydrolase</keyword>